<sequence>MQEQKPTYEALAKENADLKALISNQNLEMTELKAQLDELLRLTYDTKSESRGSNYTPAKKKRKLKIPNLHSGKK</sequence>
<organism evidence="4 5">
    <name type="scientific">Microscilla marina ATCC 23134</name>
    <dbReference type="NCBI Taxonomy" id="313606"/>
    <lineage>
        <taxon>Bacteria</taxon>
        <taxon>Pseudomonadati</taxon>
        <taxon>Bacteroidota</taxon>
        <taxon>Cytophagia</taxon>
        <taxon>Cytophagales</taxon>
        <taxon>Microscillaceae</taxon>
        <taxon>Microscilla</taxon>
    </lineage>
</organism>
<gene>
    <name evidence="3" type="ORF">M23134_07199</name>
    <name evidence="4" type="ORF">M23134_07397</name>
</gene>
<proteinExistence type="predicted"/>
<evidence type="ECO:0000313" key="4">
    <source>
        <dbReference type="EMBL" id="EAY30990.1"/>
    </source>
</evidence>
<feature type="coiled-coil region" evidence="1">
    <location>
        <begin position="8"/>
        <end position="42"/>
    </location>
</feature>
<keyword evidence="1" id="KW-0175">Coiled coil</keyword>
<dbReference type="Proteomes" id="UP000004095">
    <property type="component" value="Unassembled WGS sequence"/>
</dbReference>
<evidence type="ECO:0008006" key="6">
    <source>
        <dbReference type="Google" id="ProtNLM"/>
    </source>
</evidence>
<dbReference type="EMBL" id="AAWS01000056">
    <property type="protein sequence ID" value="EAY25010.1"/>
    <property type="molecule type" value="Genomic_DNA"/>
</dbReference>
<accession>A1ZEN8</accession>
<dbReference type="AlphaFoldDB" id="A1ZEN8"/>
<name>A1ZEN8_MICM2</name>
<dbReference type="EMBL" id="AAWS01000004">
    <property type="protein sequence ID" value="EAY30990.1"/>
    <property type="molecule type" value="Genomic_DNA"/>
</dbReference>
<feature type="region of interest" description="Disordered" evidence="2">
    <location>
        <begin position="45"/>
        <end position="74"/>
    </location>
</feature>
<evidence type="ECO:0000256" key="2">
    <source>
        <dbReference type="SAM" id="MobiDB-lite"/>
    </source>
</evidence>
<comment type="caution">
    <text evidence="4">The sequence shown here is derived from an EMBL/GenBank/DDBJ whole genome shotgun (WGS) entry which is preliminary data.</text>
</comment>
<evidence type="ECO:0000256" key="1">
    <source>
        <dbReference type="SAM" id="Coils"/>
    </source>
</evidence>
<feature type="compositionally biased region" description="Basic residues" evidence="2">
    <location>
        <begin position="58"/>
        <end position="74"/>
    </location>
</feature>
<protein>
    <recommendedName>
        <fullName evidence="6">Transposase</fullName>
    </recommendedName>
</protein>
<evidence type="ECO:0000313" key="3">
    <source>
        <dbReference type="EMBL" id="EAY25010.1"/>
    </source>
</evidence>
<reference evidence="4 5" key="1">
    <citation type="submission" date="2007-01" db="EMBL/GenBank/DDBJ databases">
        <authorList>
            <person name="Haygood M."/>
            <person name="Podell S."/>
            <person name="Anderson C."/>
            <person name="Hopkinson B."/>
            <person name="Roe K."/>
            <person name="Barbeau K."/>
            <person name="Gaasterland T."/>
            <person name="Ferriera S."/>
            <person name="Johnson J."/>
            <person name="Kravitz S."/>
            <person name="Beeson K."/>
            <person name="Sutton G."/>
            <person name="Rogers Y.-H."/>
            <person name="Friedman R."/>
            <person name="Frazier M."/>
            <person name="Venter J.C."/>
        </authorList>
    </citation>
    <scope>NUCLEOTIDE SEQUENCE [LARGE SCALE GENOMIC DNA]</scope>
    <source>
        <strain evidence="4 5">ATCC 23134</strain>
    </source>
</reference>
<dbReference type="RefSeq" id="WP_002694135.1">
    <property type="nucleotide sequence ID" value="NZ_AAWS01000004.1"/>
</dbReference>
<evidence type="ECO:0000313" key="5">
    <source>
        <dbReference type="Proteomes" id="UP000004095"/>
    </source>
</evidence>
<keyword evidence="5" id="KW-1185">Reference proteome</keyword>